<dbReference type="PROSITE" id="PS51123">
    <property type="entry name" value="OMPA_2"/>
    <property type="match status" value="1"/>
</dbReference>
<evidence type="ECO:0000259" key="5">
    <source>
        <dbReference type="PROSITE" id="PS51123"/>
    </source>
</evidence>
<dbReference type="Proteomes" id="UP001597510">
    <property type="component" value="Unassembled WGS sequence"/>
</dbReference>
<sequence length="225" mass="24766">MQRNFVSKSIILASALLAVGYTNMSCKSSSKVSKNDISKAEYQAAITPTNAQQENIATVSMGGTSGEELKRIMAGYVPDLNENLGDIAMVDIYDEGLVVTMNKGNFFDVNSYIIKEEAKADLRKVAFSLNQMPNTFVVVGGHTDATGSYKHNKKLSRMRAVQVANYLKSSGVDEKRLLVEGYGKDIPRYTNNTMKGRDKNRRVDFVIVADNAVRESTINTMGSVR</sequence>
<keyword evidence="3" id="KW-0998">Cell outer membrane</keyword>
<keyword evidence="2 4" id="KW-0472">Membrane</keyword>
<dbReference type="InterPro" id="IPR050330">
    <property type="entry name" value="Bact_OuterMem_StrucFunc"/>
</dbReference>
<dbReference type="SUPFAM" id="SSF103088">
    <property type="entry name" value="OmpA-like"/>
    <property type="match status" value="1"/>
</dbReference>
<name>A0ABW5J8Q3_9BACT</name>
<accession>A0ABW5J8Q3</accession>
<evidence type="ECO:0000256" key="2">
    <source>
        <dbReference type="ARBA" id="ARBA00023136"/>
    </source>
</evidence>
<evidence type="ECO:0000256" key="3">
    <source>
        <dbReference type="ARBA" id="ARBA00023237"/>
    </source>
</evidence>
<dbReference type="CDD" id="cd07185">
    <property type="entry name" value="OmpA_C-like"/>
    <property type="match status" value="1"/>
</dbReference>
<dbReference type="InterPro" id="IPR006664">
    <property type="entry name" value="OMP_bac"/>
</dbReference>
<evidence type="ECO:0000256" key="1">
    <source>
        <dbReference type="ARBA" id="ARBA00004442"/>
    </source>
</evidence>
<dbReference type="RefSeq" id="WP_340240509.1">
    <property type="nucleotide sequence ID" value="NZ_JBBEWC010000021.1"/>
</dbReference>
<dbReference type="InterPro" id="IPR036737">
    <property type="entry name" value="OmpA-like_sf"/>
</dbReference>
<evidence type="ECO:0000313" key="6">
    <source>
        <dbReference type="EMBL" id="MFD2522173.1"/>
    </source>
</evidence>
<gene>
    <name evidence="6" type="ORF">ACFSR2_14830</name>
</gene>
<evidence type="ECO:0000313" key="7">
    <source>
        <dbReference type="Proteomes" id="UP001597510"/>
    </source>
</evidence>
<dbReference type="EMBL" id="JBHULC010000014">
    <property type="protein sequence ID" value="MFD2522173.1"/>
    <property type="molecule type" value="Genomic_DNA"/>
</dbReference>
<protein>
    <submittedName>
        <fullName evidence="6">OmpA family protein</fullName>
    </submittedName>
</protein>
<evidence type="ECO:0000256" key="4">
    <source>
        <dbReference type="PROSITE-ProRule" id="PRU00473"/>
    </source>
</evidence>
<organism evidence="6 7">
    <name type="scientific">Emticicia soli</name>
    <dbReference type="NCBI Taxonomy" id="2027878"/>
    <lineage>
        <taxon>Bacteria</taxon>
        <taxon>Pseudomonadati</taxon>
        <taxon>Bacteroidota</taxon>
        <taxon>Cytophagia</taxon>
        <taxon>Cytophagales</taxon>
        <taxon>Leadbetterellaceae</taxon>
        <taxon>Emticicia</taxon>
    </lineage>
</organism>
<keyword evidence="7" id="KW-1185">Reference proteome</keyword>
<dbReference type="InterPro" id="IPR006665">
    <property type="entry name" value="OmpA-like"/>
</dbReference>
<comment type="caution">
    <text evidence="6">The sequence shown here is derived from an EMBL/GenBank/DDBJ whole genome shotgun (WGS) entry which is preliminary data.</text>
</comment>
<dbReference type="Gene3D" id="3.30.1330.60">
    <property type="entry name" value="OmpA-like domain"/>
    <property type="match status" value="1"/>
</dbReference>
<proteinExistence type="predicted"/>
<dbReference type="Pfam" id="PF00691">
    <property type="entry name" value="OmpA"/>
    <property type="match status" value="1"/>
</dbReference>
<dbReference type="PANTHER" id="PTHR30329">
    <property type="entry name" value="STATOR ELEMENT OF FLAGELLAR MOTOR COMPLEX"/>
    <property type="match status" value="1"/>
</dbReference>
<dbReference type="PRINTS" id="PR01021">
    <property type="entry name" value="OMPADOMAIN"/>
</dbReference>
<feature type="domain" description="OmpA-like" evidence="5">
    <location>
        <begin position="94"/>
        <end position="211"/>
    </location>
</feature>
<reference evidence="7" key="1">
    <citation type="journal article" date="2019" name="Int. J. Syst. Evol. Microbiol.">
        <title>The Global Catalogue of Microorganisms (GCM) 10K type strain sequencing project: providing services to taxonomists for standard genome sequencing and annotation.</title>
        <authorList>
            <consortium name="The Broad Institute Genomics Platform"/>
            <consortium name="The Broad Institute Genome Sequencing Center for Infectious Disease"/>
            <person name="Wu L."/>
            <person name="Ma J."/>
        </authorList>
    </citation>
    <scope>NUCLEOTIDE SEQUENCE [LARGE SCALE GENOMIC DNA]</scope>
    <source>
        <strain evidence="7">KCTC 52344</strain>
    </source>
</reference>
<dbReference type="PANTHER" id="PTHR30329:SF21">
    <property type="entry name" value="LIPOPROTEIN YIAD-RELATED"/>
    <property type="match status" value="1"/>
</dbReference>
<comment type="subcellular location">
    <subcellularLocation>
        <location evidence="1">Cell outer membrane</location>
    </subcellularLocation>
</comment>